<dbReference type="InterPro" id="IPR018076">
    <property type="entry name" value="T2SS_GspF_dom"/>
</dbReference>
<dbReference type="RefSeq" id="WP_092267432.1">
    <property type="nucleotide sequence ID" value="NZ_FORT01000003.1"/>
</dbReference>
<dbReference type="PANTHER" id="PTHR35007">
    <property type="entry name" value="INTEGRAL MEMBRANE PROTEIN-RELATED"/>
    <property type="match status" value="1"/>
</dbReference>
<sequence length="308" mass="34979">MSISILFSLSVLLAIWGMYEYLGYRAKKTEWKKRTEEWYDIKAKRKSFIIVWGDRFDRTSHAKEVQQKLVRANIALAPSEYYGILLIGAMGVAFFLNSVVGLHAPINLVGGAACMYIAQNLMFIMRRNKYQERLNDQLSEVCRLLANSLRAGMTLSQGIELVAKEIPQPAGQEFSRMARELQLGVSFDRALSEMEKRIPTRDFRIFAATLFIQRRAGGNLSEVLQEMAETLEDRRIVNQEIKTMTAEQRYVSILVPIMPIALVLMMNAMNKGFIDPLFSGFGLVLLGFFIVGTVLSYVLVKKVTNIKV</sequence>
<evidence type="ECO:0000256" key="3">
    <source>
        <dbReference type="ARBA" id="ARBA00022692"/>
    </source>
</evidence>
<evidence type="ECO:0000256" key="2">
    <source>
        <dbReference type="ARBA" id="ARBA00022475"/>
    </source>
</evidence>
<evidence type="ECO:0000259" key="7">
    <source>
        <dbReference type="Pfam" id="PF00482"/>
    </source>
</evidence>
<feature type="domain" description="Type II secretion system protein GspF" evidence="7">
    <location>
        <begin position="142"/>
        <end position="266"/>
    </location>
</feature>
<evidence type="ECO:0000256" key="1">
    <source>
        <dbReference type="ARBA" id="ARBA00004651"/>
    </source>
</evidence>
<dbReference type="EMBL" id="FORT01000003">
    <property type="protein sequence ID" value="SFJ45503.1"/>
    <property type="molecule type" value="Genomic_DNA"/>
</dbReference>
<dbReference type="AlphaFoldDB" id="A0A1I3RFZ3"/>
<feature type="transmembrane region" description="Helical" evidence="6">
    <location>
        <begin position="106"/>
        <end position="125"/>
    </location>
</feature>
<evidence type="ECO:0000256" key="6">
    <source>
        <dbReference type="SAM" id="Phobius"/>
    </source>
</evidence>
<proteinExistence type="predicted"/>
<name>A0A1I3RFZ3_9BACL</name>
<evidence type="ECO:0000313" key="9">
    <source>
        <dbReference type="Proteomes" id="UP000198915"/>
    </source>
</evidence>
<gene>
    <name evidence="8" type="ORF">SAMN05518846_103422</name>
</gene>
<keyword evidence="2" id="KW-1003">Cell membrane</keyword>
<dbReference type="Proteomes" id="UP000198915">
    <property type="component" value="Unassembled WGS sequence"/>
</dbReference>
<keyword evidence="4 6" id="KW-1133">Transmembrane helix</keyword>
<dbReference type="PANTHER" id="PTHR35007:SF1">
    <property type="entry name" value="PILUS ASSEMBLY PROTEIN"/>
    <property type="match status" value="1"/>
</dbReference>
<dbReference type="Pfam" id="PF00482">
    <property type="entry name" value="T2SSF"/>
    <property type="match status" value="1"/>
</dbReference>
<accession>A0A1I3RFZ3</accession>
<feature type="transmembrane region" description="Helical" evidence="6">
    <location>
        <begin position="6"/>
        <end position="24"/>
    </location>
</feature>
<feature type="transmembrane region" description="Helical" evidence="6">
    <location>
        <begin position="81"/>
        <end position="100"/>
    </location>
</feature>
<protein>
    <submittedName>
        <fullName evidence="8">Tight adherence protein B</fullName>
    </submittedName>
</protein>
<dbReference type="GO" id="GO:0005886">
    <property type="term" value="C:plasma membrane"/>
    <property type="evidence" value="ECO:0007669"/>
    <property type="project" value="UniProtKB-SubCell"/>
</dbReference>
<reference evidence="9" key="1">
    <citation type="submission" date="2016-10" db="EMBL/GenBank/DDBJ databases">
        <authorList>
            <person name="Varghese N."/>
            <person name="Submissions S."/>
        </authorList>
    </citation>
    <scope>NUCLEOTIDE SEQUENCE [LARGE SCALE GENOMIC DNA]</scope>
    <source>
        <strain evidence="9">OK042</strain>
    </source>
</reference>
<keyword evidence="3 6" id="KW-0812">Transmembrane</keyword>
<dbReference type="InterPro" id="IPR042094">
    <property type="entry name" value="T2SS_GspF_sf"/>
</dbReference>
<keyword evidence="5 6" id="KW-0472">Membrane</keyword>
<keyword evidence="9" id="KW-1185">Reference proteome</keyword>
<feature type="transmembrane region" description="Helical" evidence="6">
    <location>
        <begin position="250"/>
        <end position="269"/>
    </location>
</feature>
<comment type="subcellular location">
    <subcellularLocation>
        <location evidence="1">Cell membrane</location>
        <topology evidence="1">Multi-pass membrane protein</topology>
    </subcellularLocation>
</comment>
<evidence type="ECO:0000313" key="8">
    <source>
        <dbReference type="EMBL" id="SFJ45503.1"/>
    </source>
</evidence>
<dbReference type="STRING" id="1884381.SAMN05518846_103422"/>
<organism evidence="8 9">
    <name type="scientific">Brevibacillus centrosporus</name>
    <dbReference type="NCBI Taxonomy" id="54910"/>
    <lineage>
        <taxon>Bacteria</taxon>
        <taxon>Bacillati</taxon>
        <taxon>Bacillota</taxon>
        <taxon>Bacilli</taxon>
        <taxon>Bacillales</taxon>
        <taxon>Paenibacillaceae</taxon>
        <taxon>Brevibacillus</taxon>
    </lineage>
</organism>
<evidence type="ECO:0000256" key="5">
    <source>
        <dbReference type="ARBA" id="ARBA00023136"/>
    </source>
</evidence>
<dbReference type="Gene3D" id="1.20.81.30">
    <property type="entry name" value="Type II secretion system (T2SS), domain F"/>
    <property type="match status" value="1"/>
</dbReference>
<feature type="transmembrane region" description="Helical" evidence="6">
    <location>
        <begin position="281"/>
        <end position="300"/>
    </location>
</feature>
<evidence type="ECO:0000256" key="4">
    <source>
        <dbReference type="ARBA" id="ARBA00022989"/>
    </source>
</evidence>